<keyword evidence="11 16" id="KW-0472">Membrane</keyword>
<sequence length="1050" mass="117944">MLIKSFLINLILLLLFIIHVITSLEQCNSQESCSSCLSLSNQCAWCSQNSSDMSTRNGSFFHCDTIDNLQLTCPDHLVSFKSYHYVLQNDSLSNAITNTSQAVQLSPQAVHVILRINDSEKIPIRFRQAEDYPVDLYFLMDLSHSMLDDKEKLSYLGRILATQMQSITKNFRLGFGSFVDKNVPPFVQPAPNTVERPCPTSYNGPCVKAYGFKHHMKLSDDVAEFEYQVREAPVSGNIDAPEGGLDAVMQAIVCDDIIGWRNDSRKLIVFSTDAGFHYAGDGRLAGIIEPNDGECHMTNNEYTHSDKQDYPSIGQISAKLSEKNVNIIFAVTQSQLALYQTLTELIDGAVVGELKQDSSNIVNLISQNYRKISSSIMMMVSNDLPDGLTVKFTPDCQENKRNKPECTVNVGGVLNFEVEILATKCINNGAPTTFSIYTHGLNDKIRITFQTNCSCPCSKVPRQANGPQCSNHGIYECGVCACEKGFYGRECECDKHSTNADEKRKQCIKPGTSDICSGRGQCTCGRCACESATTLGTDQRIYGDYCECDDFSCPRKNDLICSGADHGICTCDKRCKCKEGWTGDDCSCTTKTDTCRVNNTICNNQGVCECGRCKCNKDSGYLGPTCEDCPTCEHRCAATKDCVLCKVFQSGSLTDEQCDQCPYRFETIDDARKDRYHRLCQFDDEQDQCRFFYTYHNEKDQLVLRVQKTKSCRRILSVRSTIIIIVSSILAFGLFCLMVWRMLATLHDRREFAKFEQEREKAKWETDVNPLYRQATVKYQNPTYRGYKVAAALDSNQLVTFLFYEMRLMDHHDNPQIVKRDNSNHSSPIPTPSPPPNNLRVNSIVRLTTIFDDTRVGKVVAFDNGSNLVTLHMKGSKPGLTSIAVINLIHCREWTVVQEPTDETLEPLYPIDINKLKKRQTENEGEKRKEALFVNLKASRTGQALFRDIKKTMNQVIRWSNNDILINNTVRIVDPYRAEHVSIDAPPQSANTTVSKTSAKGDNDTKTHIIKLVDKFWLDQAKLSSNTDSNSSTRNKSDNSNKQVDSTSTA</sequence>
<keyword evidence="10 14" id="KW-0401">Integrin</keyword>
<dbReference type="InterPro" id="IPR000742">
    <property type="entry name" value="EGF"/>
</dbReference>
<dbReference type="GO" id="GO:0016477">
    <property type="term" value="P:cell migration"/>
    <property type="evidence" value="ECO:0007669"/>
    <property type="project" value="TreeGrafter"/>
</dbReference>
<dbReference type="Proteomes" id="UP000663832">
    <property type="component" value="Unassembled WGS sequence"/>
</dbReference>
<feature type="region of interest" description="Disordered" evidence="15">
    <location>
        <begin position="815"/>
        <end position="838"/>
    </location>
</feature>
<feature type="compositionally biased region" description="Polar residues" evidence="15">
    <location>
        <begin position="988"/>
        <end position="998"/>
    </location>
</feature>
<dbReference type="InterPro" id="IPR057073">
    <property type="entry name" value="EGF_integrin_2"/>
</dbReference>
<evidence type="ECO:0000256" key="9">
    <source>
        <dbReference type="ARBA" id="ARBA00022989"/>
    </source>
</evidence>
<accession>A0A813N1T9</accession>
<dbReference type="OrthoDB" id="410592at2759"/>
<organism evidence="19 22">
    <name type="scientific">Adineta steineri</name>
    <dbReference type="NCBI Taxonomy" id="433720"/>
    <lineage>
        <taxon>Eukaryota</taxon>
        <taxon>Metazoa</taxon>
        <taxon>Spiralia</taxon>
        <taxon>Gnathifera</taxon>
        <taxon>Rotifera</taxon>
        <taxon>Eurotatoria</taxon>
        <taxon>Bdelloidea</taxon>
        <taxon>Adinetida</taxon>
        <taxon>Adinetidae</taxon>
        <taxon>Adineta</taxon>
    </lineage>
</organism>
<dbReference type="Gene3D" id="2.60.40.1510">
    <property type="entry name" value="ntegrin, alpha v. Chain A, domain 3"/>
    <property type="match status" value="1"/>
</dbReference>
<dbReference type="SUPFAM" id="SSF69179">
    <property type="entry name" value="Integrin domains"/>
    <property type="match status" value="1"/>
</dbReference>
<dbReference type="GO" id="GO:0009986">
    <property type="term" value="C:cell surface"/>
    <property type="evidence" value="ECO:0007669"/>
    <property type="project" value="TreeGrafter"/>
</dbReference>
<keyword evidence="8 14" id="KW-0130">Cell adhesion</keyword>
<dbReference type="SUPFAM" id="SSF103575">
    <property type="entry name" value="Plexin repeat"/>
    <property type="match status" value="1"/>
</dbReference>
<dbReference type="EMBL" id="CAJNOI010000002">
    <property type="protein sequence ID" value="CAF0728132.1"/>
    <property type="molecule type" value="Genomic_DNA"/>
</dbReference>
<dbReference type="SUPFAM" id="SSF69687">
    <property type="entry name" value="Integrin beta tail domain"/>
    <property type="match status" value="1"/>
</dbReference>
<dbReference type="GO" id="GO:0007229">
    <property type="term" value="P:integrin-mediated signaling pathway"/>
    <property type="evidence" value="ECO:0007669"/>
    <property type="project" value="UniProtKB-KW"/>
</dbReference>
<dbReference type="SMART" id="SM00181">
    <property type="entry name" value="EGF"/>
    <property type="match status" value="3"/>
</dbReference>
<comment type="similarity">
    <text evidence="2 14">Belongs to the integrin beta chain family.</text>
</comment>
<evidence type="ECO:0000256" key="12">
    <source>
        <dbReference type="ARBA" id="ARBA00023157"/>
    </source>
</evidence>
<keyword evidence="4" id="KW-0245">EGF-like domain</keyword>
<dbReference type="GO" id="GO:0098609">
    <property type="term" value="P:cell-cell adhesion"/>
    <property type="evidence" value="ECO:0007669"/>
    <property type="project" value="TreeGrafter"/>
</dbReference>
<keyword evidence="12" id="KW-1015">Disulfide bond</keyword>
<dbReference type="PANTHER" id="PTHR10082">
    <property type="entry name" value="INTEGRIN BETA SUBUNIT"/>
    <property type="match status" value="1"/>
</dbReference>
<dbReference type="GO" id="GO:0005925">
    <property type="term" value="C:focal adhesion"/>
    <property type="evidence" value="ECO:0007669"/>
    <property type="project" value="TreeGrafter"/>
</dbReference>
<evidence type="ECO:0000256" key="2">
    <source>
        <dbReference type="ARBA" id="ARBA00007449"/>
    </source>
</evidence>
<dbReference type="InterPro" id="IPR019181">
    <property type="entry name" value="LSM12_ABD"/>
</dbReference>
<feature type="signal peptide" evidence="17">
    <location>
        <begin position="1"/>
        <end position="23"/>
    </location>
</feature>
<dbReference type="Gene3D" id="2.10.25.10">
    <property type="entry name" value="Laminin"/>
    <property type="match status" value="4"/>
</dbReference>
<feature type="domain" description="AD" evidence="18">
    <location>
        <begin position="909"/>
        <end position="1021"/>
    </location>
</feature>
<feature type="compositionally biased region" description="Low complexity" evidence="15">
    <location>
        <begin position="1024"/>
        <end position="1042"/>
    </location>
</feature>
<evidence type="ECO:0000313" key="20">
    <source>
        <dbReference type="EMBL" id="CAF0793850.1"/>
    </source>
</evidence>
<dbReference type="PROSITE" id="PS52001">
    <property type="entry name" value="AD"/>
    <property type="match status" value="1"/>
</dbReference>
<dbReference type="InterPro" id="IPR002369">
    <property type="entry name" value="Integrin_bsu_VWA"/>
</dbReference>
<dbReference type="FunFam" id="3.40.50.410:FF:000002">
    <property type="entry name" value="Integrin beta"/>
    <property type="match status" value="1"/>
</dbReference>
<keyword evidence="21" id="KW-1185">Reference proteome</keyword>
<reference evidence="19" key="1">
    <citation type="submission" date="2021-02" db="EMBL/GenBank/DDBJ databases">
        <authorList>
            <person name="Nowell W R."/>
        </authorList>
    </citation>
    <scope>NUCLEOTIDE SEQUENCE</scope>
</reference>
<dbReference type="Proteomes" id="UP000663877">
    <property type="component" value="Unassembled WGS sequence"/>
</dbReference>
<dbReference type="Pfam" id="PF09793">
    <property type="entry name" value="AD"/>
    <property type="match status" value="1"/>
</dbReference>
<dbReference type="InterPro" id="IPR047574">
    <property type="entry name" value="AD"/>
</dbReference>
<feature type="region of interest" description="Disordered" evidence="15">
    <location>
        <begin position="983"/>
        <end position="1002"/>
    </location>
</feature>
<proteinExistence type="inferred from homology"/>
<evidence type="ECO:0000313" key="19">
    <source>
        <dbReference type="EMBL" id="CAF0728132.1"/>
    </source>
</evidence>
<feature type="transmembrane region" description="Helical" evidence="16">
    <location>
        <begin position="721"/>
        <end position="740"/>
    </location>
</feature>
<keyword evidence="5 14" id="KW-0812">Transmembrane</keyword>
<evidence type="ECO:0000256" key="6">
    <source>
        <dbReference type="ARBA" id="ARBA00022729"/>
    </source>
</evidence>
<dbReference type="Pfam" id="PF23105">
    <property type="entry name" value="EGF_integrin"/>
    <property type="match status" value="1"/>
</dbReference>
<dbReference type="GO" id="GO:0008305">
    <property type="term" value="C:integrin complex"/>
    <property type="evidence" value="ECO:0007669"/>
    <property type="project" value="TreeGrafter"/>
</dbReference>
<name>A0A813N1T9_9BILA</name>
<gene>
    <name evidence="19" type="ORF">BJG266_LOCUS955</name>
    <name evidence="20" type="ORF">QVE165_LOCUS3846</name>
</gene>
<dbReference type="InterPro" id="IPR015812">
    <property type="entry name" value="Integrin_bsu"/>
</dbReference>
<dbReference type="InterPro" id="IPR014836">
    <property type="entry name" value="Integrin_bsu_cyt_dom"/>
</dbReference>
<dbReference type="GO" id="GO:0033627">
    <property type="term" value="P:cell adhesion mediated by integrin"/>
    <property type="evidence" value="ECO:0007669"/>
    <property type="project" value="TreeGrafter"/>
</dbReference>
<keyword evidence="13" id="KW-0325">Glycoprotein</keyword>
<dbReference type="SMART" id="SM01242">
    <property type="entry name" value="Integrin_B_tail"/>
    <property type="match status" value="1"/>
</dbReference>
<feature type="region of interest" description="Disordered" evidence="15">
    <location>
        <begin position="1024"/>
        <end position="1050"/>
    </location>
</feature>
<comment type="subcellular location">
    <subcellularLocation>
        <location evidence="1 14">Cell membrane</location>
        <topology evidence="1 14">Single-pass type I membrane protein</topology>
    </subcellularLocation>
</comment>
<dbReference type="EMBL" id="CAJNOM010000014">
    <property type="protein sequence ID" value="CAF0793850.1"/>
    <property type="molecule type" value="Genomic_DNA"/>
</dbReference>
<evidence type="ECO:0000256" key="1">
    <source>
        <dbReference type="ARBA" id="ARBA00004251"/>
    </source>
</evidence>
<evidence type="ECO:0000256" key="16">
    <source>
        <dbReference type="SAM" id="Phobius"/>
    </source>
</evidence>
<keyword evidence="7" id="KW-0677">Repeat</keyword>
<dbReference type="Gene3D" id="3.40.50.410">
    <property type="entry name" value="von Willebrand factor, type A domain"/>
    <property type="match status" value="1"/>
</dbReference>
<dbReference type="SUPFAM" id="SSF53300">
    <property type="entry name" value="vWA-like"/>
    <property type="match status" value="1"/>
</dbReference>
<dbReference type="FunFam" id="2.10.25.10:FF:000036">
    <property type="entry name" value="Integrin beta"/>
    <property type="match status" value="1"/>
</dbReference>
<dbReference type="InterPro" id="IPR012896">
    <property type="entry name" value="Integrin_bsu_tail"/>
</dbReference>
<dbReference type="PROSITE" id="PS00243">
    <property type="entry name" value="I_EGF_1"/>
    <property type="match status" value="2"/>
</dbReference>
<comment type="caution">
    <text evidence="19">The sequence shown here is derived from an EMBL/GenBank/DDBJ whole genome shotgun (WGS) entry which is preliminary data.</text>
</comment>
<dbReference type="AlphaFoldDB" id="A0A813N1T9"/>
<keyword evidence="3" id="KW-1003">Cell membrane</keyword>
<evidence type="ECO:0000256" key="5">
    <source>
        <dbReference type="ARBA" id="ARBA00022692"/>
    </source>
</evidence>
<dbReference type="InterPro" id="IPR036349">
    <property type="entry name" value="Integrin_bsu_tail_dom_sf"/>
</dbReference>
<dbReference type="PRINTS" id="PR01186">
    <property type="entry name" value="INTEGRINB"/>
</dbReference>
<evidence type="ECO:0000256" key="3">
    <source>
        <dbReference type="ARBA" id="ARBA00022475"/>
    </source>
</evidence>
<evidence type="ECO:0000259" key="18">
    <source>
        <dbReference type="PROSITE" id="PS52001"/>
    </source>
</evidence>
<keyword evidence="6 17" id="KW-0732">Signal</keyword>
<dbReference type="InterPro" id="IPR032695">
    <property type="entry name" value="Integrin_dom_sf"/>
</dbReference>
<dbReference type="Pfam" id="PF08725">
    <property type="entry name" value="Integrin_b_cyt"/>
    <property type="match status" value="1"/>
</dbReference>
<dbReference type="SUPFAM" id="SSF57196">
    <property type="entry name" value="EGF/Laminin"/>
    <property type="match status" value="1"/>
</dbReference>
<dbReference type="SMART" id="SM00187">
    <property type="entry name" value="INB"/>
    <property type="match status" value="1"/>
</dbReference>
<evidence type="ECO:0000256" key="10">
    <source>
        <dbReference type="ARBA" id="ARBA00023037"/>
    </source>
</evidence>
<evidence type="ECO:0000256" key="14">
    <source>
        <dbReference type="RuleBase" id="RU000633"/>
    </source>
</evidence>
<dbReference type="Pfam" id="PF07974">
    <property type="entry name" value="EGF_2"/>
    <property type="match status" value="1"/>
</dbReference>
<evidence type="ECO:0000256" key="17">
    <source>
        <dbReference type="SAM" id="SignalP"/>
    </source>
</evidence>
<evidence type="ECO:0000256" key="7">
    <source>
        <dbReference type="ARBA" id="ARBA00022737"/>
    </source>
</evidence>
<protein>
    <recommendedName>
        <fullName evidence="14">Integrin beta</fullName>
    </recommendedName>
</protein>
<dbReference type="PANTHER" id="PTHR10082:SF60">
    <property type="entry name" value="INTEGRIN BETA-PS"/>
    <property type="match status" value="1"/>
</dbReference>
<dbReference type="GO" id="GO:0007160">
    <property type="term" value="P:cell-matrix adhesion"/>
    <property type="evidence" value="ECO:0007669"/>
    <property type="project" value="TreeGrafter"/>
</dbReference>
<evidence type="ECO:0000256" key="8">
    <source>
        <dbReference type="ARBA" id="ARBA00022889"/>
    </source>
</evidence>
<keyword evidence="9 16" id="KW-1133">Transmembrane helix</keyword>
<dbReference type="SMART" id="SM01241">
    <property type="entry name" value="Integrin_b_cyt"/>
    <property type="match status" value="1"/>
</dbReference>
<dbReference type="GO" id="GO:0005178">
    <property type="term" value="F:integrin binding"/>
    <property type="evidence" value="ECO:0007669"/>
    <property type="project" value="TreeGrafter"/>
</dbReference>
<dbReference type="SMART" id="SM00995">
    <property type="entry name" value="AD"/>
    <property type="match status" value="1"/>
</dbReference>
<evidence type="ECO:0000256" key="4">
    <source>
        <dbReference type="ARBA" id="ARBA00022536"/>
    </source>
</evidence>
<dbReference type="InterPro" id="IPR013111">
    <property type="entry name" value="EGF_extracell"/>
</dbReference>
<dbReference type="Gene3D" id="1.20.5.100">
    <property type="entry name" value="Cytochrome c1, transmembrane anchor, C-terminal"/>
    <property type="match status" value="1"/>
</dbReference>
<evidence type="ECO:0000256" key="13">
    <source>
        <dbReference type="ARBA" id="ARBA00023180"/>
    </source>
</evidence>
<evidence type="ECO:0000313" key="21">
    <source>
        <dbReference type="Proteomes" id="UP000663832"/>
    </source>
</evidence>
<dbReference type="Pfam" id="PF00362">
    <property type="entry name" value="Integrin_beta"/>
    <property type="match status" value="1"/>
</dbReference>
<dbReference type="InterPro" id="IPR036465">
    <property type="entry name" value="vWFA_dom_sf"/>
</dbReference>
<dbReference type="InterPro" id="IPR057243">
    <property type="entry name" value="Integrin_I-EGF_CS"/>
</dbReference>
<dbReference type="Gene3D" id="4.10.1240.30">
    <property type="match status" value="1"/>
</dbReference>
<evidence type="ECO:0000256" key="15">
    <source>
        <dbReference type="SAM" id="MobiDB-lite"/>
    </source>
</evidence>
<feature type="chain" id="PRO_5035596144" description="Integrin beta" evidence="17">
    <location>
        <begin position="24"/>
        <end position="1050"/>
    </location>
</feature>
<evidence type="ECO:0000313" key="22">
    <source>
        <dbReference type="Proteomes" id="UP000663877"/>
    </source>
</evidence>
<evidence type="ECO:0000256" key="11">
    <source>
        <dbReference type="ARBA" id="ARBA00023136"/>
    </source>
</evidence>